<gene>
    <name evidence="6" type="ORF">Acor_60040</name>
</gene>
<dbReference type="RefSeq" id="WP_218034555.1">
    <property type="nucleotide sequence ID" value="NZ_BAAABN010000016.1"/>
</dbReference>
<sequence length="523" mass="55385">MTRDATVGPLERGLAVLRAMSGTEVSRASELTRETGLARSTVDRVLATLVRLGYVREADRSVRLAPPLLELGNAYLAGSGLPDALGPLAERLAGEFDESVSVAVPDGDGVRFVTQITRRRTMSPAFRIGDLLPAERCAPGALFAAGWTDGDWDRWRSAEGGTAVPRTPEAEPDFRRRAAGSARGWAEDDQLIEPGLIAVAVPVRDASGRVVCAVSVVSHTSRHTIGSLAGRVLPRLRAAVPVLAAEARGARRPGAAGVDPARGVKEEAGAEFLQSLARGLAVLARLGDERGGLTLAEAAEATGLARATARRSLLTLAGLGYVAQAGRRFAALPRVLELGYARLSSMGFGEVVHPHLAGLMERVRESVSMAVLDGTEIRYIARVSAYRIMSVDITVGSRLPAYATSMGRVLLAGLGPERRAGALARTPPRPLTRRTRIDLDAVLDEVAEGGYAFVDEELEEGLRSLAVPVRDCAGRVVAAVNVATHAARGTAAETLAALLPELTETAHRIEADLRLMPDFRDLP</sequence>
<dbReference type="PANTHER" id="PTHR30136">
    <property type="entry name" value="HELIX-TURN-HELIX TRANSCRIPTIONAL REGULATOR, ICLR FAMILY"/>
    <property type="match status" value="1"/>
</dbReference>
<dbReference type="Proteomes" id="UP000334990">
    <property type="component" value="Unassembled WGS sequence"/>
</dbReference>
<keyword evidence="3" id="KW-0804">Transcription</keyword>
<dbReference type="InterPro" id="IPR036390">
    <property type="entry name" value="WH_DNA-bd_sf"/>
</dbReference>
<dbReference type="PROSITE" id="PS51078">
    <property type="entry name" value="ICLR_ED"/>
    <property type="match status" value="2"/>
</dbReference>
<dbReference type="Gene3D" id="1.10.10.10">
    <property type="entry name" value="Winged helix-like DNA-binding domain superfamily/Winged helix DNA-binding domain"/>
    <property type="match status" value="2"/>
</dbReference>
<name>A0A5M3WBY3_9ACTN</name>
<dbReference type="SMART" id="SM00346">
    <property type="entry name" value="HTH_ICLR"/>
    <property type="match status" value="2"/>
</dbReference>
<dbReference type="PROSITE" id="PS51077">
    <property type="entry name" value="HTH_ICLR"/>
    <property type="match status" value="2"/>
</dbReference>
<dbReference type="SUPFAM" id="SSF55781">
    <property type="entry name" value="GAF domain-like"/>
    <property type="match status" value="2"/>
</dbReference>
<evidence type="ECO:0000259" key="5">
    <source>
        <dbReference type="PROSITE" id="PS51078"/>
    </source>
</evidence>
<dbReference type="Pfam" id="PF01614">
    <property type="entry name" value="IclR_C"/>
    <property type="match status" value="2"/>
</dbReference>
<dbReference type="Pfam" id="PF09339">
    <property type="entry name" value="HTH_IclR"/>
    <property type="match status" value="2"/>
</dbReference>
<dbReference type="InterPro" id="IPR036388">
    <property type="entry name" value="WH-like_DNA-bd_sf"/>
</dbReference>
<dbReference type="InterPro" id="IPR050707">
    <property type="entry name" value="HTH_MetabolicPath_Reg"/>
</dbReference>
<feature type="domain" description="IclR-ED" evidence="5">
    <location>
        <begin position="334"/>
        <end position="515"/>
    </location>
</feature>
<keyword evidence="2" id="KW-0238">DNA-binding</keyword>
<protein>
    <submittedName>
        <fullName evidence="6">Transcriptional regulator</fullName>
    </submittedName>
</protein>
<dbReference type="GO" id="GO:0045892">
    <property type="term" value="P:negative regulation of DNA-templated transcription"/>
    <property type="evidence" value="ECO:0007669"/>
    <property type="project" value="TreeGrafter"/>
</dbReference>
<organism evidence="6 7">
    <name type="scientific">Acrocarpospora corrugata</name>
    <dbReference type="NCBI Taxonomy" id="35763"/>
    <lineage>
        <taxon>Bacteria</taxon>
        <taxon>Bacillati</taxon>
        <taxon>Actinomycetota</taxon>
        <taxon>Actinomycetes</taxon>
        <taxon>Streptosporangiales</taxon>
        <taxon>Streptosporangiaceae</taxon>
        <taxon>Acrocarpospora</taxon>
    </lineage>
</organism>
<dbReference type="Gene3D" id="3.30.450.40">
    <property type="match status" value="2"/>
</dbReference>
<evidence type="ECO:0000256" key="2">
    <source>
        <dbReference type="ARBA" id="ARBA00023125"/>
    </source>
</evidence>
<reference evidence="6 7" key="1">
    <citation type="submission" date="2019-10" db="EMBL/GenBank/DDBJ databases">
        <title>Whole genome shotgun sequence of Acrocarpospora corrugata NBRC 13972.</title>
        <authorList>
            <person name="Ichikawa N."/>
            <person name="Kimura A."/>
            <person name="Kitahashi Y."/>
            <person name="Komaki H."/>
            <person name="Oguchi A."/>
        </authorList>
    </citation>
    <scope>NUCLEOTIDE SEQUENCE [LARGE SCALE GENOMIC DNA]</scope>
    <source>
        <strain evidence="6 7">NBRC 13972</strain>
    </source>
</reference>
<keyword evidence="7" id="KW-1185">Reference proteome</keyword>
<feature type="domain" description="IclR-ED" evidence="5">
    <location>
        <begin position="67"/>
        <end position="256"/>
    </location>
</feature>
<accession>A0A5M3WBY3</accession>
<evidence type="ECO:0000313" key="6">
    <source>
        <dbReference type="EMBL" id="GES03938.1"/>
    </source>
</evidence>
<evidence type="ECO:0000313" key="7">
    <source>
        <dbReference type="Proteomes" id="UP000334990"/>
    </source>
</evidence>
<evidence type="ECO:0000256" key="1">
    <source>
        <dbReference type="ARBA" id="ARBA00023015"/>
    </source>
</evidence>
<dbReference type="AlphaFoldDB" id="A0A5M3WBY3"/>
<evidence type="ECO:0000256" key="3">
    <source>
        <dbReference type="ARBA" id="ARBA00023163"/>
    </source>
</evidence>
<dbReference type="EMBL" id="BLAD01000074">
    <property type="protein sequence ID" value="GES03938.1"/>
    <property type="molecule type" value="Genomic_DNA"/>
</dbReference>
<dbReference type="GO" id="GO:0003677">
    <property type="term" value="F:DNA binding"/>
    <property type="evidence" value="ECO:0007669"/>
    <property type="project" value="UniProtKB-KW"/>
</dbReference>
<dbReference type="InterPro" id="IPR029016">
    <property type="entry name" value="GAF-like_dom_sf"/>
</dbReference>
<feature type="domain" description="HTH iclR-type" evidence="4">
    <location>
        <begin position="273"/>
        <end position="340"/>
    </location>
</feature>
<keyword evidence="1" id="KW-0805">Transcription regulation</keyword>
<feature type="domain" description="HTH iclR-type" evidence="4">
    <location>
        <begin position="7"/>
        <end position="66"/>
    </location>
</feature>
<dbReference type="InterPro" id="IPR005471">
    <property type="entry name" value="Tscrpt_reg_IclR_N"/>
</dbReference>
<proteinExistence type="predicted"/>
<dbReference type="PANTHER" id="PTHR30136:SF34">
    <property type="entry name" value="TRANSCRIPTIONAL REGULATOR"/>
    <property type="match status" value="1"/>
</dbReference>
<evidence type="ECO:0000259" key="4">
    <source>
        <dbReference type="PROSITE" id="PS51077"/>
    </source>
</evidence>
<dbReference type="InterPro" id="IPR014757">
    <property type="entry name" value="Tscrpt_reg_IclR_C"/>
</dbReference>
<dbReference type="SUPFAM" id="SSF46785">
    <property type="entry name" value="Winged helix' DNA-binding domain"/>
    <property type="match status" value="2"/>
</dbReference>
<dbReference type="GO" id="GO:0003700">
    <property type="term" value="F:DNA-binding transcription factor activity"/>
    <property type="evidence" value="ECO:0007669"/>
    <property type="project" value="TreeGrafter"/>
</dbReference>
<comment type="caution">
    <text evidence="6">The sequence shown here is derived from an EMBL/GenBank/DDBJ whole genome shotgun (WGS) entry which is preliminary data.</text>
</comment>